<accession>A0A3S9V4B5</accession>
<dbReference type="KEGG" id="plut:EI981_25285"/>
<evidence type="ECO:0000313" key="1">
    <source>
        <dbReference type="EMBL" id="AZS17408.1"/>
    </source>
</evidence>
<dbReference type="RefSeq" id="WP_127002948.1">
    <property type="nucleotide sequence ID" value="NZ_CP034346.1"/>
</dbReference>
<reference evidence="2" key="1">
    <citation type="submission" date="2018-12" db="EMBL/GenBank/DDBJ databases">
        <title>Complete genome sequence of Paenibacillus sp. MBLB1234.</title>
        <authorList>
            <person name="Nam Y.-D."/>
            <person name="Kang J."/>
            <person name="Chung W.-H."/>
            <person name="Park Y.S."/>
        </authorList>
    </citation>
    <scope>NUCLEOTIDE SEQUENCE [LARGE SCALE GENOMIC DNA]</scope>
    <source>
        <strain evidence="2">MBLB1234</strain>
    </source>
</reference>
<sequence>MSGGSKFKDFRRHFPETISKNIMKYATNKVMEWSRYTFVRRVGKVQYAYCTHCRKEHTSVGLKHNEIYQCPSCESLTEVKQSGRGRGKMYDEAYLLYYEKSKVNPQAIIARGIYLVRDYTGDYHDVDTKGYVTAMYLFEPGNSQMYQRYYWGFKDGREGHFFERNSICSEAVSSMQNKRCYFAKHSISKAVKGTPFQYSTWEQYGGEYGCSDYLKFFELASKYRCIEFLTKIGLSMVVIEKLTGKKTYGAINWRGSTPEKVLRLSKQEIKQIRLSNLKIDCETISYYQKNKHYSITIDEAHILSSIENSYSKQIIDKLIKETSLNMDIIFQYVIKQLRKEEVSRHYSDGQSLLIAWRDYLDECKELGMDTKIEHILAPNNIYRAHQKTTEKVRMKRDKAMNIKIANRLDELNEYYFESDGFILRPAESATELFKEGEALKHCVGGYTRRYASGETDIFVIRKASSPDVPFYTMEIKNGEIIQTRGLRNCKMTREVQRFVDDFKNIKLSRKKNRVKVGIAV</sequence>
<organism evidence="1 2">
    <name type="scientific">Paenibacillus lutimineralis</name>
    <dbReference type="NCBI Taxonomy" id="2707005"/>
    <lineage>
        <taxon>Bacteria</taxon>
        <taxon>Bacillati</taxon>
        <taxon>Bacillota</taxon>
        <taxon>Bacilli</taxon>
        <taxon>Bacillales</taxon>
        <taxon>Paenibacillaceae</taxon>
        <taxon>Paenibacillus</taxon>
    </lineage>
</organism>
<dbReference type="OrthoDB" id="1802755at2"/>
<evidence type="ECO:0000313" key="2">
    <source>
        <dbReference type="Proteomes" id="UP000270678"/>
    </source>
</evidence>
<dbReference type="Pfam" id="PF14284">
    <property type="entry name" value="PcfJ"/>
    <property type="match status" value="1"/>
</dbReference>
<keyword evidence="2" id="KW-1185">Reference proteome</keyword>
<gene>
    <name evidence="1" type="ORF">EI981_25285</name>
</gene>
<evidence type="ECO:0008006" key="3">
    <source>
        <dbReference type="Google" id="ProtNLM"/>
    </source>
</evidence>
<proteinExistence type="predicted"/>
<dbReference type="Proteomes" id="UP000270678">
    <property type="component" value="Chromosome"/>
</dbReference>
<dbReference type="AlphaFoldDB" id="A0A3S9V4B5"/>
<protein>
    <recommendedName>
        <fullName evidence="3">PcfJ-like protein</fullName>
    </recommendedName>
</protein>
<dbReference type="EMBL" id="CP034346">
    <property type="protein sequence ID" value="AZS17408.1"/>
    <property type="molecule type" value="Genomic_DNA"/>
</dbReference>
<name>A0A3S9V4B5_9BACL</name>
<dbReference type="InterPro" id="IPR025586">
    <property type="entry name" value="PcfJ"/>
</dbReference>